<reference evidence="1 2" key="2">
    <citation type="submission" date="2017-10" db="EMBL/GenBank/DDBJ databases">
        <title>Extensive intraspecific genome diversity in a model arbuscular mycorrhizal fungus.</title>
        <authorList>
            <person name="Chen E.C.H."/>
            <person name="Morin E."/>
            <person name="Baudet D."/>
            <person name="Noel J."/>
            <person name="Ndikumana S."/>
            <person name="Charron P."/>
            <person name="St-Onge C."/>
            <person name="Giorgi J."/>
            <person name="Grigoriev I.V."/>
            <person name="Roux C."/>
            <person name="Martin F.M."/>
            <person name="Corradi N."/>
        </authorList>
    </citation>
    <scope>NUCLEOTIDE SEQUENCE [LARGE SCALE GENOMIC DNA]</scope>
    <source>
        <strain evidence="1 2">C2</strain>
    </source>
</reference>
<name>A0A2N1NCI9_9GLOM</name>
<gene>
    <name evidence="1" type="ORF">RhiirC2_778162</name>
</gene>
<evidence type="ECO:0000313" key="2">
    <source>
        <dbReference type="Proteomes" id="UP000233469"/>
    </source>
</evidence>
<proteinExistence type="predicted"/>
<organism evidence="1 2">
    <name type="scientific">Rhizophagus irregularis</name>
    <dbReference type="NCBI Taxonomy" id="588596"/>
    <lineage>
        <taxon>Eukaryota</taxon>
        <taxon>Fungi</taxon>
        <taxon>Fungi incertae sedis</taxon>
        <taxon>Mucoromycota</taxon>
        <taxon>Glomeromycotina</taxon>
        <taxon>Glomeromycetes</taxon>
        <taxon>Glomerales</taxon>
        <taxon>Glomeraceae</taxon>
        <taxon>Rhizophagus</taxon>
    </lineage>
</organism>
<reference evidence="1 2" key="1">
    <citation type="submission" date="2016-04" db="EMBL/GenBank/DDBJ databases">
        <title>Genome analyses suggest a sexual origin of heterokaryosis in a supposedly ancient asexual fungus.</title>
        <authorList>
            <person name="Ropars J."/>
            <person name="Sedzielewska K."/>
            <person name="Noel J."/>
            <person name="Charron P."/>
            <person name="Farinelli L."/>
            <person name="Marton T."/>
            <person name="Kruger M."/>
            <person name="Pelin A."/>
            <person name="Brachmann A."/>
            <person name="Corradi N."/>
        </authorList>
    </citation>
    <scope>NUCLEOTIDE SEQUENCE [LARGE SCALE GENOMIC DNA]</scope>
    <source>
        <strain evidence="1 2">C2</strain>
    </source>
</reference>
<dbReference type="EMBL" id="LLXL01000501">
    <property type="protein sequence ID" value="PKK71637.1"/>
    <property type="molecule type" value="Genomic_DNA"/>
</dbReference>
<comment type="caution">
    <text evidence="1">The sequence shown here is derived from an EMBL/GenBank/DDBJ whole genome shotgun (WGS) entry which is preliminary data.</text>
</comment>
<dbReference type="Proteomes" id="UP000233469">
    <property type="component" value="Unassembled WGS sequence"/>
</dbReference>
<accession>A0A2N1NCI9</accession>
<dbReference type="AlphaFoldDB" id="A0A2N1NCI9"/>
<evidence type="ECO:0000313" key="1">
    <source>
        <dbReference type="EMBL" id="PKK71637.1"/>
    </source>
</evidence>
<dbReference type="VEuPathDB" id="FungiDB:FUN_013628"/>
<dbReference type="VEuPathDB" id="FungiDB:RhiirFUN_019897"/>
<protein>
    <submittedName>
        <fullName evidence="1">Uncharacterized protein</fullName>
    </submittedName>
</protein>
<sequence length="209" mass="23964">MDHRLSQCWEVCPKIGCHLHRNIIMEPVPTLKIMIKIAVGITAITEKLLPGVFKMNVVIRSEVIIFFKKIRGINQPKLYQILRICLKPNTAIDPCNFVRGPLENSNALNGYQRLDFLEKKECISQLRDVLGSIDMSLEDFELLILMKIRSNKEFHGNKLETRAHTKERFDEYIITISRITAYVIIATSGQESPTRSHIIATLAFRQSVS</sequence>